<name>A0A4Y2SCI7_ARAVE</name>
<accession>A0A4Y2SCI7</accession>
<evidence type="ECO:0000313" key="3">
    <source>
        <dbReference type="Proteomes" id="UP000499080"/>
    </source>
</evidence>
<comment type="caution">
    <text evidence="2">The sequence shown here is derived from an EMBL/GenBank/DDBJ whole genome shotgun (WGS) entry which is preliminary data.</text>
</comment>
<dbReference type="OrthoDB" id="10529589at2759"/>
<gene>
    <name evidence="2" type="ORF">AVEN_44944_1</name>
</gene>
<evidence type="ECO:0000256" key="1">
    <source>
        <dbReference type="SAM" id="MobiDB-lite"/>
    </source>
</evidence>
<dbReference type="AlphaFoldDB" id="A0A4Y2SCI7"/>
<feature type="region of interest" description="Disordered" evidence="1">
    <location>
        <begin position="23"/>
        <end position="48"/>
    </location>
</feature>
<dbReference type="Proteomes" id="UP000499080">
    <property type="component" value="Unassembled WGS sequence"/>
</dbReference>
<keyword evidence="3" id="KW-1185">Reference proteome</keyword>
<reference evidence="2 3" key="1">
    <citation type="journal article" date="2019" name="Sci. Rep.">
        <title>Orb-weaving spider Araneus ventricosus genome elucidates the spidroin gene catalogue.</title>
        <authorList>
            <person name="Kono N."/>
            <person name="Nakamura H."/>
            <person name="Ohtoshi R."/>
            <person name="Moran D.A.P."/>
            <person name="Shinohara A."/>
            <person name="Yoshida Y."/>
            <person name="Fujiwara M."/>
            <person name="Mori M."/>
            <person name="Tomita M."/>
            <person name="Arakawa K."/>
        </authorList>
    </citation>
    <scope>NUCLEOTIDE SEQUENCE [LARGE SCALE GENOMIC DNA]</scope>
</reference>
<evidence type="ECO:0000313" key="2">
    <source>
        <dbReference type="EMBL" id="GBN85777.1"/>
    </source>
</evidence>
<protein>
    <submittedName>
        <fullName evidence="2">Uncharacterized protein</fullName>
    </submittedName>
</protein>
<feature type="region of interest" description="Disordered" evidence="1">
    <location>
        <begin position="78"/>
        <end position="113"/>
    </location>
</feature>
<feature type="compositionally biased region" description="Polar residues" evidence="1">
    <location>
        <begin position="85"/>
        <end position="94"/>
    </location>
</feature>
<proteinExistence type="predicted"/>
<sequence>MSPRREDFLKAARKRKLTCLSQELQTRPKTKGNVPHETAVDSDTQTNEYEEIEVVESIQRANSYQTVYDSVEYYGADRELEDPSEQASSVTSAVSEPAPAERKRKFGTPSVGERRQLSALSTGKFYRLGQSPETVLDAIATCFDLTPDDWMVAWKLSQKGVPPIERARILGVRLQEDSYNDDK</sequence>
<organism evidence="2 3">
    <name type="scientific">Araneus ventricosus</name>
    <name type="common">Orbweaver spider</name>
    <name type="synonym">Epeira ventricosa</name>
    <dbReference type="NCBI Taxonomy" id="182803"/>
    <lineage>
        <taxon>Eukaryota</taxon>
        <taxon>Metazoa</taxon>
        <taxon>Ecdysozoa</taxon>
        <taxon>Arthropoda</taxon>
        <taxon>Chelicerata</taxon>
        <taxon>Arachnida</taxon>
        <taxon>Araneae</taxon>
        <taxon>Araneomorphae</taxon>
        <taxon>Entelegynae</taxon>
        <taxon>Araneoidea</taxon>
        <taxon>Araneidae</taxon>
        <taxon>Araneus</taxon>
    </lineage>
</organism>
<dbReference type="EMBL" id="BGPR01020945">
    <property type="protein sequence ID" value="GBN85777.1"/>
    <property type="molecule type" value="Genomic_DNA"/>
</dbReference>